<accession>A0A5C4JIK0</accession>
<comment type="caution">
    <text evidence="2">The sequence shown here is derived from an EMBL/GenBank/DDBJ whole genome shotgun (WGS) entry which is preliminary data.</text>
</comment>
<dbReference type="AlphaFoldDB" id="A0A5C4JIK0"/>
<dbReference type="Proteomes" id="UP000309174">
    <property type="component" value="Unassembled WGS sequence"/>
</dbReference>
<dbReference type="OrthoDB" id="2426596at2"/>
<name>A0A5C4JIK0_9ACTN</name>
<dbReference type="EMBL" id="VCKW01000016">
    <property type="protein sequence ID" value="TMR06331.1"/>
    <property type="molecule type" value="Genomic_DNA"/>
</dbReference>
<reference evidence="2 3" key="1">
    <citation type="submission" date="2019-05" db="EMBL/GenBank/DDBJ databases">
        <title>Draft genome sequence of Actinomadura sp. 14C53.</title>
        <authorList>
            <person name="Saricaoglu S."/>
            <person name="Isik K."/>
        </authorList>
    </citation>
    <scope>NUCLEOTIDE SEQUENCE [LARGE SCALE GENOMIC DNA]</scope>
    <source>
        <strain evidence="2 3">14C53</strain>
    </source>
</reference>
<evidence type="ECO:0000313" key="3">
    <source>
        <dbReference type="Proteomes" id="UP000309174"/>
    </source>
</evidence>
<protein>
    <submittedName>
        <fullName evidence="2">Uncharacterized protein</fullName>
    </submittedName>
</protein>
<proteinExistence type="predicted"/>
<evidence type="ECO:0000313" key="2">
    <source>
        <dbReference type="EMBL" id="TMR06331.1"/>
    </source>
</evidence>
<keyword evidence="3" id="KW-1185">Reference proteome</keyword>
<organism evidence="2 3">
    <name type="scientific">Actinomadura soli</name>
    <dbReference type="NCBI Taxonomy" id="2508997"/>
    <lineage>
        <taxon>Bacteria</taxon>
        <taxon>Bacillati</taxon>
        <taxon>Actinomycetota</taxon>
        <taxon>Actinomycetes</taxon>
        <taxon>Streptosporangiales</taxon>
        <taxon>Thermomonosporaceae</taxon>
        <taxon>Actinomadura</taxon>
    </lineage>
</organism>
<feature type="region of interest" description="Disordered" evidence="1">
    <location>
        <begin position="86"/>
        <end position="106"/>
    </location>
</feature>
<evidence type="ECO:0000256" key="1">
    <source>
        <dbReference type="SAM" id="MobiDB-lite"/>
    </source>
</evidence>
<gene>
    <name evidence="2" type="ORF">ETD83_04945</name>
</gene>
<feature type="region of interest" description="Disordered" evidence="1">
    <location>
        <begin position="256"/>
        <end position="276"/>
    </location>
</feature>
<sequence>MGVTRVTDVPSRLRLVTDTSPASWLEEEMGDFDADVRALLPGRFDAYARILHPADSPRGEPVPWHEVARWTGRSMHPRVQFKALARPASGAGDGPPPWDEPPERGELPQPMLSALCAVLARHTGTAERCWFCLWDGWAWIADTTSSMVLLEAMPDASGPQRPGQEAEAAVAPAFDDMPRVRLPWRDYVLFEGPLDAATELGERTAGFFCPQSPNLFWPADRSWCVATDIDFDSTYVGGPPRLIGDLLGDPVLESVRVEPTDPIDEDSDQINGPSAR</sequence>